<dbReference type="Proteomes" id="UP000034182">
    <property type="component" value="Unassembled WGS sequence"/>
</dbReference>
<comment type="subcellular location">
    <subcellularLocation>
        <location evidence="1">Cytoplasm</location>
    </subcellularLocation>
</comment>
<keyword evidence="6" id="KW-0346">Stress response</keyword>
<proteinExistence type="inferred from homology"/>
<dbReference type="InterPro" id="IPR016135">
    <property type="entry name" value="UBQ-conjugating_enzyme/RWD"/>
</dbReference>
<dbReference type="InterPro" id="IPR006575">
    <property type="entry name" value="RWD_dom"/>
</dbReference>
<evidence type="ECO:0000256" key="1">
    <source>
        <dbReference type="ARBA" id="ARBA00004496"/>
    </source>
</evidence>
<sequence>MNQDLEDEITSINSIYDEATLTATANNTESSKESSTTVDCALRLPSLPSITLRLAFPPDYPDAPPSVLGTQSVGDDVPKGFGTKVVDVVRDVLARVYRPGEPCVFDVLDEVGEMVERERAAMQEQEENGLTTSSTTSSHHHHHHSGDEHGGAEDGPPSATTTQMTTPAEELGPPPPWVLSAPLSEKKSVFLGRAAAVCTGGVDEAKRCIAHLLATDKKAARATHNITAWRIRGQGGAQYQDCDDDGETAAGGRLLHLLQLMDAWDVVVVVTRWYGGVQLGPDRFRLINQAARDAVVAGGFVREEKKEGGGGGGKKKGKK</sequence>
<dbReference type="PROSITE" id="PS50908">
    <property type="entry name" value="RWD"/>
    <property type="match status" value="1"/>
</dbReference>
<keyword evidence="4" id="KW-0678">Repressor</keyword>
<dbReference type="Gene3D" id="3.30.230.30">
    <property type="entry name" value="Impact, N-terminal domain"/>
    <property type="match status" value="1"/>
</dbReference>
<name>A0A0G2ERJ7_9PEZI</name>
<reference evidence="9 10" key="2">
    <citation type="submission" date="2015-05" db="EMBL/GenBank/DDBJ databases">
        <title>Distinctive expansion of gene families associated with plant cell wall degradation and secondary metabolism in the genomes of grapevine trunk pathogens.</title>
        <authorList>
            <person name="Lawrence D.P."/>
            <person name="Travadon R."/>
            <person name="Rolshausen P.E."/>
            <person name="Baumgartner K."/>
        </authorList>
    </citation>
    <scope>NUCLEOTIDE SEQUENCE [LARGE SCALE GENOMIC DNA]</scope>
    <source>
        <strain evidence="9">DS831</strain>
    </source>
</reference>
<dbReference type="InterPro" id="IPR001498">
    <property type="entry name" value="Impact_N"/>
</dbReference>
<dbReference type="Gene3D" id="3.10.110.10">
    <property type="entry name" value="Ubiquitin Conjugating Enzyme"/>
    <property type="match status" value="1"/>
</dbReference>
<keyword evidence="3" id="KW-0963">Cytoplasm</keyword>
<evidence type="ECO:0000259" key="8">
    <source>
        <dbReference type="PROSITE" id="PS50908"/>
    </source>
</evidence>
<dbReference type="Pfam" id="PF05773">
    <property type="entry name" value="RWD"/>
    <property type="match status" value="1"/>
</dbReference>
<dbReference type="SUPFAM" id="SSF54495">
    <property type="entry name" value="UBC-like"/>
    <property type="match status" value="1"/>
</dbReference>
<comment type="similarity">
    <text evidence="2">Belongs to the IMPACT family.</text>
</comment>
<dbReference type="PANTHER" id="PTHR16301">
    <property type="entry name" value="IMPACT-RELATED"/>
    <property type="match status" value="1"/>
</dbReference>
<dbReference type="GO" id="GO:0140469">
    <property type="term" value="P:GCN2-mediated signaling"/>
    <property type="evidence" value="ECO:0007669"/>
    <property type="project" value="TreeGrafter"/>
</dbReference>
<dbReference type="GO" id="GO:0006446">
    <property type="term" value="P:regulation of translational initiation"/>
    <property type="evidence" value="ECO:0007669"/>
    <property type="project" value="TreeGrafter"/>
</dbReference>
<gene>
    <name evidence="9" type="ORF">UCDDS831_g02204</name>
</gene>
<dbReference type="PANTHER" id="PTHR16301:SF25">
    <property type="entry name" value="PROTEIN IMPACT"/>
    <property type="match status" value="1"/>
</dbReference>
<dbReference type="GO" id="GO:0005737">
    <property type="term" value="C:cytoplasm"/>
    <property type="evidence" value="ECO:0007669"/>
    <property type="project" value="UniProtKB-SubCell"/>
</dbReference>
<comment type="caution">
    <text evidence="9">The sequence shown here is derived from an EMBL/GenBank/DDBJ whole genome shotgun (WGS) entry which is preliminary data.</text>
</comment>
<feature type="domain" description="RWD" evidence="8">
    <location>
        <begin position="7"/>
        <end position="118"/>
    </location>
</feature>
<evidence type="ECO:0000313" key="9">
    <source>
        <dbReference type="EMBL" id="KKY24864.1"/>
    </source>
</evidence>
<evidence type="ECO:0000256" key="2">
    <source>
        <dbReference type="ARBA" id="ARBA00007665"/>
    </source>
</evidence>
<evidence type="ECO:0000256" key="4">
    <source>
        <dbReference type="ARBA" id="ARBA00022491"/>
    </source>
</evidence>
<evidence type="ECO:0000313" key="10">
    <source>
        <dbReference type="Proteomes" id="UP000034182"/>
    </source>
</evidence>
<dbReference type="InterPro" id="IPR023582">
    <property type="entry name" value="Impact"/>
</dbReference>
<organism evidence="9 10">
    <name type="scientific">Diplodia seriata</name>
    <dbReference type="NCBI Taxonomy" id="420778"/>
    <lineage>
        <taxon>Eukaryota</taxon>
        <taxon>Fungi</taxon>
        <taxon>Dikarya</taxon>
        <taxon>Ascomycota</taxon>
        <taxon>Pezizomycotina</taxon>
        <taxon>Dothideomycetes</taxon>
        <taxon>Dothideomycetes incertae sedis</taxon>
        <taxon>Botryosphaeriales</taxon>
        <taxon>Botryosphaeriaceae</taxon>
        <taxon>Diplodia</taxon>
    </lineage>
</organism>
<dbReference type="CDD" id="cd23822">
    <property type="entry name" value="RWD_ScYIH1-like"/>
    <property type="match status" value="1"/>
</dbReference>
<evidence type="ECO:0000256" key="5">
    <source>
        <dbReference type="ARBA" id="ARBA00022845"/>
    </source>
</evidence>
<dbReference type="EMBL" id="LAQI01000055">
    <property type="protein sequence ID" value="KKY24864.1"/>
    <property type="molecule type" value="Genomic_DNA"/>
</dbReference>
<dbReference type="SUPFAM" id="SSF54211">
    <property type="entry name" value="Ribosomal protein S5 domain 2-like"/>
    <property type="match status" value="1"/>
</dbReference>
<protein>
    <submittedName>
        <fullName evidence="9">Putative impact family protein</fullName>
    </submittedName>
</protein>
<accession>A0A0G2ERJ7</accession>
<evidence type="ECO:0000256" key="6">
    <source>
        <dbReference type="ARBA" id="ARBA00023016"/>
    </source>
</evidence>
<evidence type="ECO:0000256" key="3">
    <source>
        <dbReference type="ARBA" id="ARBA00022490"/>
    </source>
</evidence>
<reference evidence="9 10" key="1">
    <citation type="submission" date="2015-03" db="EMBL/GenBank/DDBJ databases">
        <authorList>
            <person name="Morales-Cruz A."/>
            <person name="Amrine K.C."/>
            <person name="Cantu D."/>
        </authorList>
    </citation>
    <scope>NUCLEOTIDE SEQUENCE [LARGE SCALE GENOMIC DNA]</scope>
    <source>
        <strain evidence="9">DS831</strain>
    </source>
</reference>
<dbReference type="InterPro" id="IPR020568">
    <property type="entry name" value="Ribosomal_Su5_D2-typ_SF"/>
</dbReference>
<dbReference type="AlphaFoldDB" id="A0A0G2ERJ7"/>
<evidence type="ECO:0000256" key="7">
    <source>
        <dbReference type="SAM" id="MobiDB-lite"/>
    </source>
</evidence>
<feature type="region of interest" description="Disordered" evidence="7">
    <location>
        <begin position="122"/>
        <end position="179"/>
    </location>
</feature>
<keyword evidence="5" id="KW-0810">Translation regulation</keyword>
<dbReference type="Pfam" id="PF01205">
    <property type="entry name" value="Impact_N"/>
    <property type="match status" value="1"/>
</dbReference>
<dbReference type="InterPro" id="IPR036956">
    <property type="entry name" value="Impact_N_sf"/>
</dbReference>